<evidence type="ECO:0000256" key="2">
    <source>
        <dbReference type="SAM" id="SignalP"/>
    </source>
</evidence>
<keyword evidence="2" id="KW-0732">Signal</keyword>
<keyword evidence="4" id="KW-1185">Reference proteome</keyword>
<evidence type="ECO:0000313" key="4">
    <source>
        <dbReference type="Proteomes" id="UP000607559"/>
    </source>
</evidence>
<sequence length="240" mass="26902">MKKTFLALFAPLLCFVANAQWSAPDASNTIHNTNNGFVGISNSSPFTPSTLLHLYSTTTVAEQKIQTQSDGYAQFTLQSNQKAFQFSKRPSYENDALALWYFDGTSWQSSPYMTILPGGNIGIGTKTTNGYKLAVEGTLGARQVVVNQSTWSDFVFDKSYRLIPLDSVSAFLQQYRHLPDIPSADEVRKNGIDLGRNQALLLQKIEELTLYLIQAEAENKQLKTQLKSFEERLSKLEQKQ</sequence>
<proteinExistence type="predicted"/>
<evidence type="ECO:0000313" key="3">
    <source>
        <dbReference type="EMBL" id="GGA82678.1"/>
    </source>
</evidence>
<feature type="chain" id="PRO_5035169582" description="BZIP transcription factor" evidence="2">
    <location>
        <begin position="20"/>
        <end position="240"/>
    </location>
</feature>
<reference evidence="3" key="1">
    <citation type="journal article" date="2014" name="Int. J. Syst. Evol. Microbiol.">
        <title>Complete genome sequence of Corynebacterium casei LMG S-19264T (=DSM 44701T), isolated from a smear-ripened cheese.</title>
        <authorList>
            <consortium name="US DOE Joint Genome Institute (JGI-PGF)"/>
            <person name="Walter F."/>
            <person name="Albersmeier A."/>
            <person name="Kalinowski J."/>
            <person name="Ruckert C."/>
        </authorList>
    </citation>
    <scope>NUCLEOTIDE SEQUENCE</scope>
    <source>
        <strain evidence="3">CGMCC 1.15448</strain>
    </source>
</reference>
<feature type="signal peptide" evidence="2">
    <location>
        <begin position="1"/>
        <end position="19"/>
    </location>
</feature>
<protein>
    <recommendedName>
        <fullName evidence="5">BZIP transcription factor</fullName>
    </recommendedName>
</protein>
<name>A0A8J2U6L3_9BACT</name>
<feature type="coiled-coil region" evidence="1">
    <location>
        <begin position="205"/>
        <end position="239"/>
    </location>
</feature>
<gene>
    <name evidence="3" type="ORF">GCM10011511_02100</name>
</gene>
<evidence type="ECO:0008006" key="5">
    <source>
        <dbReference type="Google" id="ProtNLM"/>
    </source>
</evidence>
<evidence type="ECO:0000256" key="1">
    <source>
        <dbReference type="SAM" id="Coils"/>
    </source>
</evidence>
<reference evidence="3" key="2">
    <citation type="submission" date="2020-09" db="EMBL/GenBank/DDBJ databases">
        <authorList>
            <person name="Sun Q."/>
            <person name="Zhou Y."/>
        </authorList>
    </citation>
    <scope>NUCLEOTIDE SEQUENCE</scope>
    <source>
        <strain evidence="3">CGMCC 1.15448</strain>
    </source>
</reference>
<keyword evidence="1" id="KW-0175">Coiled coil</keyword>
<dbReference type="EMBL" id="BMJC01000001">
    <property type="protein sequence ID" value="GGA82678.1"/>
    <property type="molecule type" value="Genomic_DNA"/>
</dbReference>
<dbReference type="RefSeq" id="WP_188927639.1">
    <property type="nucleotide sequence ID" value="NZ_BMJC01000001.1"/>
</dbReference>
<comment type="caution">
    <text evidence="3">The sequence shown here is derived from an EMBL/GenBank/DDBJ whole genome shotgun (WGS) entry which is preliminary data.</text>
</comment>
<dbReference type="Proteomes" id="UP000607559">
    <property type="component" value="Unassembled WGS sequence"/>
</dbReference>
<organism evidence="3 4">
    <name type="scientific">Puia dinghuensis</name>
    <dbReference type="NCBI Taxonomy" id="1792502"/>
    <lineage>
        <taxon>Bacteria</taxon>
        <taxon>Pseudomonadati</taxon>
        <taxon>Bacteroidota</taxon>
        <taxon>Chitinophagia</taxon>
        <taxon>Chitinophagales</taxon>
        <taxon>Chitinophagaceae</taxon>
        <taxon>Puia</taxon>
    </lineage>
</organism>
<accession>A0A8J2U6L3</accession>
<dbReference type="AlphaFoldDB" id="A0A8J2U6L3"/>